<dbReference type="AlphaFoldDB" id="A0AAU7Q9N7"/>
<proteinExistence type="inferred from homology"/>
<dbReference type="PROSITE" id="PS00061">
    <property type="entry name" value="ADH_SHORT"/>
    <property type="match status" value="1"/>
</dbReference>
<dbReference type="InterPro" id="IPR002347">
    <property type="entry name" value="SDR_fam"/>
</dbReference>
<dbReference type="InterPro" id="IPR020904">
    <property type="entry name" value="Sc_DH/Rdtase_CS"/>
</dbReference>
<sequence>MNTLTGKTALVTGASRGIGRASALALAHAGAQVLVHYSSGGQEADAVVDEIRRGGGKAEKLAADLAAPTGPHQLARRVRDIIGGRLDILVANAGISKAAAIEDTTVEDFDAQFAVNVRAPYFLVQQLLPVMCQGSSIILLSSLAAHASVGTLSAYAATKGAIDTLVKHFAAALGERGIRVNAVAPGVVPTDMSSFAKTDAGREFTLSMQAIKRMAQPEDIGAAVAFLGLRPRPLDYRRYLAGGRRVEALRPLAAMPVGGFFSKITYGAIMKLYQSASSPNSRRVRIFLAEKGITVNLIPVNLGAREQFNDDYRAINPRLQVPTLVLDDGTSIAEVPAIWRYLDETHPGTPLLGSSAKERALIHMWERRVELDGFAAVMEAVRNTVPGLKNRALSGPHDYEQIPALAERSLLRVKHFYADMEERLGQTPFVAGKAFSVADITALVTVDFAAGGIKLPLPDGCPALKRWYETINKRPSIGA</sequence>
<evidence type="ECO:0000259" key="3">
    <source>
        <dbReference type="PROSITE" id="PS50404"/>
    </source>
</evidence>
<dbReference type="SUPFAM" id="SSF47616">
    <property type="entry name" value="GST C-terminal domain-like"/>
    <property type="match status" value="1"/>
</dbReference>
<dbReference type="Pfam" id="PF13410">
    <property type="entry name" value="GST_C_2"/>
    <property type="match status" value="1"/>
</dbReference>
<evidence type="ECO:0000256" key="1">
    <source>
        <dbReference type="ARBA" id="ARBA00006484"/>
    </source>
</evidence>
<reference evidence="5" key="1">
    <citation type="submission" date="2024-06" db="EMBL/GenBank/DDBJ databases">
        <authorList>
            <person name="Coelho C."/>
            <person name="Bento M."/>
            <person name="Garcia E."/>
            <person name="Camelo A."/>
            <person name="Brandao I."/>
            <person name="Espirito Santo C."/>
            <person name="Trovao J."/>
            <person name="Verissimo A."/>
            <person name="Costa J."/>
            <person name="Tiago I."/>
        </authorList>
    </citation>
    <scope>NUCLEOTIDE SEQUENCE</scope>
    <source>
        <strain evidence="5">KWT182</strain>
    </source>
</reference>
<dbReference type="PROSITE" id="PS50405">
    <property type="entry name" value="GST_CTER"/>
    <property type="match status" value="1"/>
</dbReference>
<dbReference type="InterPro" id="IPR036282">
    <property type="entry name" value="Glutathione-S-Trfase_C_sf"/>
</dbReference>
<feature type="domain" description="GST C-terminal" evidence="4">
    <location>
        <begin position="355"/>
        <end position="479"/>
    </location>
</feature>
<dbReference type="Pfam" id="PF13561">
    <property type="entry name" value="adh_short_C2"/>
    <property type="match status" value="1"/>
</dbReference>
<gene>
    <name evidence="5" type="ORF">ABK905_26445</name>
</gene>
<organism evidence="5">
    <name type="scientific">Acerihabitans sp. KWT182</name>
    <dbReference type="NCBI Taxonomy" id="3157919"/>
    <lineage>
        <taxon>Bacteria</taxon>
        <taxon>Pseudomonadati</taxon>
        <taxon>Pseudomonadota</taxon>
        <taxon>Gammaproteobacteria</taxon>
        <taxon>Enterobacterales</taxon>
        <taxon>Pectobacteriaceae</taxon>
        <taxon>Acerihabitans</taxon>
    </lineage>
</organism>
<dbReference type="PANTHER" id="PTHR43639:SF1">
    <property type="entry name" value="SHORT-CHAIN DEHYDROGENASE_REDUCTASE FAMILY PROTEIN"/>
    <property type="match status" value="1"/>
</dbReference>
<name>A0AAU7Q9N7_9GAMM</name>
<feature type="domain" description="GST N-terminal" evidence="3">
    <location>
        <begin position="268"/>
        <end position="350"/>
    </location>
</feature>
<keyword evidence="2" id="KW-0560">Oxidoreductase</keyword>
<dbReference type="SFLD" id="SFLDS00019">
    <property type="entry name" value="Glutathione_Transferase_(cytos"/>
    <property type="match status" value="1"/>
</dbReference>
<dbReference type="Pfam" id="PF13417">
    <property type="entry name" value="GST_N_3"/>
    <property type="match status" value="1"/>
</dbReference>
<dbReference type="InterPro" id="IPR040079">
    <property type="entry name" value="Glutathione_S-Trfase"/>
</dbReference>
<dbReference type="InterPro" id="IPR004045">
    <property type="entry name" value="Glutathione_S-Trfase_N"/>
</dbReference>
<dbReference type="SMART" id="SM00822">
    <property type="entry name" value="PKS_KR"/>
    <property type="match status" value="1"/>
</dbReference>
<dbReference type="CDD" id="cd03051">
    <property type="entry name" value="GST_N_GTT2_like"/>
    <property type="match status" value="1"/>
</dbReference>
<dbReference type="Gene3D" id="3.40.30.10">
    <property type="entry name" value="Glutaredoxin"/>
    <property type="match status" value="1"/>
</dbReference>
<dbReference type="InterPro" id="IPR034345">
    <property type="entry name" value="Gtt2-like_N"/>
</dbReference>
<protein>
    <submittedName>
        <fullName evidence="5">SDR family oxidoreductase</fullName>
    </submittedName>
</protein>
<dbReference type="PROSITE" id="PS50404">
    <property type="entry name" value="GST_NTER"/>
    <property type="match status" value="1"/>
</dbReference>
<dbReference type="InterPro" id="IPR036291">
    <property type="entry name" value="NAD(P)-bd_dom_sf"/>
</dbReference>
<dbReference type="SFLD" id="SFLDG00358">
    <property type="entry name" value="Main_(cytGST)"/>
    <property type="match status" value="1"/>
</dbReference>
<dbReference type="Gene3D" id="1.20.1050.10">
    <property type="match status" value="1"/>
</dbReference>
<dbReference type="FunFam" id="3.40.50.720:FF:000084">
    <property type="entry name" value="Short-chain dehydrogenase reductase"/>
    <property type="match status" value="1"/>
</dbReference>
<evidence type="ECO:0000259" key="4">
    <source>
        <dbReference type="PROSITE" id="PS50405"/>
    </source>
</evidence>
<dbReference type="SUPFAM" id="SSF51735">
    <property type="entry name" value="NAD(P)-binding Rossmann-fold domains"/>
    <property type="match status" value="1"/>
</dbReference>
<dbReference type="PRINTS" id="PR00081">
    <property type="entry name" value="GDHRDH"/>
</dbReference>
<accession>A0AAU7Q9N7</accession>
<dbReference type="CDD" id="cd03182">
    <property type="entry name" value="GST_C_GTT2_like"/>
    <property type="match status" value="1"/>
</dbReference>
<dbReference type="SUPFAM" id="SSF52833">
    <property type="entry name" value="Thioredoxin-like"/>
    <property type="match status" value="1"/>
</dbReference>
<evidence type="ECO:0000256" key="2">
    <source>
        <dbReference type="ARBA" id="ARBA00023002"/>
    </source>
</evidence>
<evidence type="ECO:0000313" key="5">
    <source>
        <dbReference type="EMBL" id="XBS69780.1"/>
    </source>
</evidence>
<dbReference type="InterPro" id="IPR010987">
    <property type="entry name" value="Glutathione-S-Trfase_C-like"/>
</dbReference>
<dbReference type="PANTHER" id="PTHR43639">
    <property type="entry name" value="OXIDOREDUCTASE, SHORT-CHAIN DEHYDROGENASE/REDUCTASE FAMILY (AFU_ORTHOLOGUE AFUA_5G02870)"/>
    <property type="match status" value="1"/>
</dbReference>
<dbReference type="GO" id="GO:0016491">
    <property type="term" value="F:oxidoreductase activity"/>
    <property type="evidence" value="ECO:0007669"/>
    <property type="project" value="UniProtKB-KW"/>
</dbReference>
<dbReference type="InterPro" id="IPR057326">
    <property type="entry name" value="KR_dom"/>
</dbReference>
<dbReference type="EMBL" id="CP157947">
    <property type="protein sequence ID" value="XBS69780.1"/>
    <property type="molecule type" value="Genomic_DNA"/>
</dbReference>
<dbReference type="InterPro" id="IPR036249">
    <property type="entry name" value="Thioredoxin-like_sf"/>
</dbReference>
<comment type="similarity">
    <text evidence="1">Belongs to the short-chain dehydrogenases/reductases (SDR) family.</text>
</comment>
<dbReference type="Gene3D" id="3.40.50.720">
    <property type="entry name" value="NAD(P)-binding Rossmann-like Domain"/>
    <property type="match status" value="1"/>
</dbReference>
<dbReference type="InterPro" id="IPR034346">
    <property type="entry name" value="Gtt2-like_C"/>
</dbReference>